<feature type="domain" description="Methyltransferase FkbM" evidence="1">
    <location>
        <begin position="110"/>
        <end position="271"/>
    </location>
</feature>
<dbReference type="Pfam" id="PF05050">
    <property type="entry name" value="Methyltransf_21"/>
    <property type="match status" value="1"/>
</dbReference>
<dbReference type="AlphaFoldDB" id="A0A941JNN6"/>
<accession>A0A941JNN6</accession>
<dbReference type="SUPFAM" id="SSF53335">
    <property type="entry name" value="S-adenosyl-L-methionine-dependent methyltransferases"/>
    <property type="match status" value="1"/>
</dbReference>
<name>A0A941JNN6_9CHRO</name>
<gene>
    <name evidence="2" type="ORF">DSM107014_16880</name>
</gene>
<dbReference type="InterPro" id="IPR052514">
    <property type="entry name" value="SAM-dependent_MTase"/>
</dbReference>
<dbReference type="Proteomes" id="UP000767446">
    <property type="component" value="Unassembled WGS sequence"/>
</dbReference>
<dbReference type="InterPro" id="IPR029063">
    <property type="entry name" value="SAM-dependent_MTases_sf"/>
</dbReference>
<organism evidence="2 3">
    <name type="scientific">Gomphosphaeria aponina SAG 52.96 = DSM 107014</name>
    <dbReference type="NCBI Taxonomy" id="1521640"/>
    <lineage>
        <taxon>Bacteria</taxon>
        <taxon>Bacillati</taxon>
        <taxon>Cyanobacteriota</taxon>
        <taxon>Cyanophyceae</taxon>
        <taxon>Oscillatoriophycideae</taxon>
        <taxon>Chroococcales</taxon>
        <taxon>Gomphosphaeriaceae</taxon>
        <taxon>Gomphosphaeria</taxon>
    </lineage>
</organism>
<dbReference type="InterPro" id="IPR006342">
    <property type="entry name" value="FkbM_mtfrase"/>
</dbReference>
<dbReference type="PANTHER" id="PTHR34203">
    <property type="entry name" value="METHYLTRANSFERASE, FKBM FAMILY PROTEIN"/>
    <property type="match status" value="1"/>
</dbReference>
<dbReference type="GO" id="GO:0032259">
    <property type="term" value="P:methylation"/>
    <property type="evidence" value="ECO:0007669"/>
    <property type="project" value="UniProtKB-KW"/>
</dbReference>
<dbReference type="NCBIfam" id="TIGR01444">
    <property type="entry name" value="fkbM_fam"/>
    <property type="match status" value="1"/>
</dbReference>
<evidence type="ECO:0000313" key="2">
    <source>
        <dbReference type="EMBL" id="MBR8829544.1"/>
    </source>
</evidence>
<dbReference type="Gene3D" id="3.40.50.150">
    <property type="entry name" value="Vaccinia Virus protein VP39"/>
    <property type="match status" value="1"/>
</dbReference>
<evidence type="ECO:0000313" key="3">
    <source>
        <dbReference type="Proteomes" id="UP000767446"/>
    </source>
</evidence>
<keyword evidence="2" id="KW-0808">Transferase</keyword>
<dbReference type="PANTHER" id="PTHR34203:SF15">
    <property type="entry name" value="SLL1173 PROTEIN"/>
    <property type="match status" value="1"/>
</dbReference>
<protein>
    <submittedName>
        <fullName evidence="2">FkbM family methyltransferase</fullName>
    </submittedName>
</protein>
<proteinExistence type="predicted"/>
<dbReference type="GO" id="GO:0008168">
    <property type="term" value="F:methyltransferase activity"/>
    <property type="evidence" value="ECO:0007669"/>
    <property type="project" value="UniProtKB-KW"/>
</dbReference>
<reference evidence="2" key="1">
    <citation type="submission" date="2021-02" db="EMBL/GenBank/DDBJ databases">
        <title>Metagenome analyses of Stigonema ocellatum DSM 106950, Chlorogloea purpurea SAG 13.99 and Gomphosphaeria aponina DSM 107014.</title>
        <authorList>
            <person name="Marter P."/>
            <person name="Huang S."/>
        </authorList>
    </citation>
    <scope>NUCLEOTIDE SEQUENCE</scope>
    <source>
        <strain evidence="2">JP213</strain>
    </source>
</reference>
<keyword evidence="2" id="KW-0489">Methyltransferase</keyword>
<evidence type="ECO:0000259" key="1">
    <source>
        <dbReference type="Pfam" id="PF05050"/>
    </source>
</evidence>
<dbReference type="EMBL" id="JADQBC010000144">
    <property type="protein sequence ID" value="MBR8829544.1"/>
    <property type="molecule type" value="Genomic_DNA"/>
</dbReference>
<sequence>MKNIVYFLHLNIARSKTLSEFYLNLLSKIIKPFPDTKIKQQILNSINSVNWQNLDLQPQNIIVGEKIQFKIIPHIQEFDCQSLLVKKVQYEVEVFDYLDKHIDKFDSVIEIGANVGIFTIYFYKSFLKHNKNIKIFAFEPSQKAYLRLLKNLEINKASGVQTYNSAIGNKVGFLDFFEPEGHLTNGSLNKEFADLFSEQVNQNKALVISASYLSELVNEDDKVLVKIDVEGSEFDVLSSLKDFILNQKPTLIIEVLHTYQQHLNELKFLQDNYNLYNLTSDGLIEHSQFEATSFRDYLLKPK</sequence>
<comment type="caution">
    <text evidence="2">The sequence shown here is derived from an EMBL/GenBank/DDBJ whole genome shotgun (WGS) entry which is preliminary data.</text>
</comment>